<dbReference type="KEGG" id="cbar:PATL70BA_0487"/>
<feature type="domain" description="Mur ligase N-terminal catalytic" evidence="12">
    <location>
        <begin position="28"/>
        <end position="100"/>
    </location>
</feature>
<dbReference type="GO" id="GO:0008766">
    <property type="term" value="F:UDP-N-acetylmuramoylalanyl-D-glutamyl-2,6-diaminopimelate-D-alanyl-D-alanine ligase activity"/>
    <property type="evidence" value="ECO:0007669"/>
    <property type="project" value="RHEA"/>
</dbReference>
<dbReference type="Gene3D" id="3.40.1190.10">
    <property type="entry name" value="Mur-like, catalytic domain"/>
    <property type="match status" value="1"/>
</dbReference>
<feature type="binding site" evidence="10">
    <location>
        <begin position="113"/>
        <end position="119"/>
    </location>
    <ligand>
        <name>ATP</name>
        <dbReference type="ChEBI" id="CHEBI:30616"/>
    </ligand>
</feature>
<evidence type="ECO:0000256" key="1">
    <source>
        <dbReference type="ARBA" id="ARBA00022490"/>
    </source>
</evidence>
<evidence type="ECO:0000256" key="4">
    <source>
        <dbReference type="ARBA" id="ARBA00022741"/>
    </source>
</evidence>
<comment type="similarity">
    <text evidence="10">Belongs to the MurCDEF family. MurF subfamily.</text>
</comment>
<organism evidence="15 16">
    <name type="scientific">Petrocella atlantisensis</name>
    <dbReference type="NCBI Taxonomy" id="2173034"/>
    <lineage>
        <taxon>Bacteria</taxon>
        <taxon>Bacillati</taxon>
        <taxon>Bacillota</taxon>
        <taxon>Clostridia</taxon>
        <taxon>Lachnospirales</taxon>
        <taxon>Vallitaleaceae</taxon>
        <taxon>Petrocella</taxon>
    </lineage>
</organism>
<dbReference type="Gene3D" id="3.90.190.20">
    <property type="entry name" value="Mur ligase, C-terminal domain"/>
    <property type="match status" value="1"/>
</dbReference>
<dbReference type="InterPro" id="IPR000713">
    <property type="entry name" value="Mur_ligase_N"/>
</dbReference>
<comment type="subcellular location">
    <subcellularLocation>
        <location evidence="10 11">Cytoplasm</location>
    </subcellularLocation>
</comment>
<comment type="catalytic activity">
    <reaction evidence="10 11">
        <text>D-alanyl-D-alanine + UDP-N-acetyl-alpha-D-muramoyl-L-alanyl-gamma-D-glutamyl-meso-2,6-diaminopimelate + ATP = UDP-N-acetyl-alpha-D-muramoyl-L-alanyl-gamma-D-glutamyl-meso-2,6-diaminopimeloyl-D-alanyl-D-alanine + ADP + phosphate + H(+)</text>
        <dbReference type="Rhea" id="RHEA:28374"/>
        <dbReference type="ChEBI" id="CHEBI:15378"/>
        <dbReference type="ChEBI" id="CHEBI:30616"/>
        <dbReference type="ChEBI" id="CHEBI:43474"/>
        <dbReference type="ChEBI" id="CHEBI:57822"/>
        <dbReference type="ChEBI" id="CHEBI:61386"/>
        <dbReference type="ChEBI" id="CHEBI:83905"/>
        <dbReference type="ChEBI" id="CHEBI:456216"/>
        <dbReference type="EC" id="6.3.2.10"/>
    </reaction>
</comment>
<dbReference type="SUPFAM" id="SSF63418">
    <property type="entry name" value="MurE/MurF N-terminal domain"/>
    <property type="match status" value="1"/>
</dbReference>
<dbReference type="GO" id="GO:0071555">
    <property type="term" value="P:cell wall organization"/>
    <property type="evidence" value="ECO:0007669"/>
    <property type="project" value="UniProtKB-KW"/>
</dbReference>
<keyword evidence="9 10" id="KW-0961">Cell wall biogenesis/degradation</keyword>
<feature type="domain" description="Mur ligase C-terminal" evidence="13">
    <location>
        <begin position="328"/>
        <end position="448"/>
    </location>
</feature>
<sequence>MKRISIEQITNAIEGTFINKESLTEKYIHRVIIDSREVQKNDLYIPIIGERFDGHDFIKEAISAGALCVFSVSIDHVPVGFPAIIVKDTKKALGHLAAFYRQQFTIPFIGITGSVGKTSTKEMLASILETKFKVHKTDGNYNNDIGLPLSILSLEPDAEVAVIELGMNHFGEIDYLANILKPEIGMITNIGVSHIEFLGSQEGILKAKTEMLPHIQDEGLIILNGDDPYLKPLKLQYGRRVKTYGYTQGNDCCVVNYQVLDQGRQKMTVATDRGIYSMTVNYPGEHILLNALGGVLIGEYLGIEKENIIKGILQYEPAKMRLNEYKIGDRLRIIDDAYNASVDSMNGALKTLSVLKEATERSVAILGSMFEMGSYSKKGHEQVGHQVIKSKPDVCILIGKEAKWTYDVIKRFEPEAIKSHYYECVEDFLVSLEKHIMDHDIVLLKASRGMAFEKIREALIRKFEVK</sequence>
<evidence type="ECO:0000256" key="7">
    <source>
        <dbReference type="ARBA" id="ARBA00022984"/>
    </source>
</evidence>
<protein>
    <recommendedName>
        <fullName evidence="10 11">UDP-N-acetylmuramoyl-tripeptide--D-alanyl-D-alanine ligase</fullName>
        <ecNumber evidence="10 11">6.3.2.10</ecNumber>
    </recommendedName>
    <alternativeName>
        <fullName evidence="10">D-alanyl-D-alanine-adding enzyme</fullName>
    </alternativeName>
</protein>
<comment type="pathway">
    <text evidence="10 11">Cell wall biogenesis; peptidoglycan biosynthesis.</text>
</comment>
<keyword evidence="6 10" id="KW-0133">Cell shape</keyword>
<keyword evidence="5 10" id="KW-0067">ATP-binding</keyword>
<evidence type="ECO:0000256" key="3">
    <source>
        <dbReference type="ARBA" id="ARBA00022618"/>
    </source>
</evidence>
<evidence type="ECO:0000256" key="5">
    <source>
        <dbReference type="ARBA" id="ARBA00022840"/>
    </source>
</evidence>
<evidence type="ECO:0000256" key="2">
    <source>
        <dbReference type="ARBA" id="ARBA00022598"/>
    </source>
</evidence>
<dbReference type="SUPFAM" id="SSF53244">
    <property type="entry name" value="MurD-like peptide ligases, peptide-binding domain"/>
    <property type="match status" value="1"/>
</dbReference>
<dbReference type="SUPFAM" id="SSF53623">
    <property type="entry name" value="MurD-like peptide ligases, catalytic domain"/>
    <property type="match status" value="1"/>
</dbReference>
<dbReference type="EMBL" id="LR130778">
    <property type="protein sequence ID" value="VDN46342.1"/>
    <property type="molecule type" value="Genomic_DNA"/>
</dbReference>
<dbReference type="InterPro" id="IPR036565">
    <property type="entry name" value="Mur-like_cat_sf"/>
</dbReference>
<dbReference type="Gene3D" id="3.40.1390.10">
    <property type="entry name" value="MurE/MurF, N-terminal domain"/>
    <property type="match status" value="1"/>
</dbReference>
<dbReference type="Proteomes" id="UP000279029">
    <property type="component" value="Chromosome"/>
</dbReference>
<keyword evidence="4 10" id="KW-0547">Nucleotide-binding</keyword>
<evidence type="ECO:0000313" key="15">
    <source>
        <dbReference type="EMBL" id="VDN46342.1"/>
    </source>
</evidence>
<feature type="domain" description="Mur ligase central" evidence="14">
    <location>
        <begin position="111"/>
        <end position="296"/>
    </location>
</feature>
<dbReference type="InterPro" id="IPR035911">
    <property type="entry name" value="MurE/MurF_N"/>
</dbReference>
<dbReference type="InterPro" id="IPR004101">
    <property type="entry name" value="Mur_ligase_C"/>
</dbReference>
<dbReference type="GO" id="GO:0008360">
    <property type="term" value="P:regulation of cell shape"/>
    <property type="evidence" value="ECO:0007669"/>
    <property type="project" value="UniProtKB-KW"/>
</dbReference>
<proteinExistence type="inferred from homology"/>
<accession>A0A3P7RTZ6</accession>
<dbReference type="InterPro" id="IPR051046">
    <property type="entry name" value="MurCDEF_CellWall_CoF430Synth"/>
</dbReference>
<dbReference type="GO" id="GO:0047480">
    <property type="term" value="F:UDP-N-acetylmuramoyl-tripeptide-D-alanyl-D-alanine ligase activity"/>
    <property type="evidence" value="ECO:0007669"/>
    <property type="project" value="UniProtKB-UniRule"/>
</dbReference>
<reference evidence="15 16" key="1">
    <citation type="submission" date="2018-09" db="EMBL/GenBank/DDBJ databases">
        <authorList>
            <person name="Postec A."/>
        </authorList>
    </citation>
    <scope>NUCLEOTIDE SEQUENCE [LARGE SCALE GENOMIC DNA]</scope>
    <source>
        <strain evidence="15">70B-A</strain>
    </source>
</reference>
<dbReference type="GO" id="GO:0005737">
    <property type="term" value="C:cytoplasm"/>
    <property type="evidence" value="ECO:0007669"/>
    <property type="project" value="UniProtKB-SubCell"/>
</dbReference>
<dbReference type="RefSeq" id="WP_172596064.1">
    <property type="nucleotide sequence ID" value="NZ_LR130778.1"/>
</dbReference>
<keyword evidence="1 10" id="KW-0963">Cytoplasm</keyword>
<dbReference type="Pfam" id="PF08245">
    <property type="entry name" value="Mur_ligase_M"/>
    <property type="match status" value="1"/>
</dbReference>
<dbReference type="PANTHER" id="PTHR43024">
    <property type="entry name" value="UDP-N-ACETYLMURAMOYL-TRIPEPTIDE--D-ALANYL-D-ALANINE LIGASE"/>
    <property type="match status" value="1"/>
</dbReference>
<dbReference type="GO" id="GO:0051301">
    <property type="term" value="P:cell division"/>
    <property type="evidence" value="ECO:0007669"/>
    <property type="project" value="UniProtKB-KW"/>
</dbReference>
<evidence type="ECO:0000259" key="12">
    <source>
        <dbReference type="Pfam" id="PF01225"/>
    </source>
</evidence>
<dbReference type="AlphaFoldDB" id="A0A3P7RTZ6"/>
<dbReference type="GO" id="GO:0005524">
    <property type="term" value="F:ATP binding"/>
    <property type="evidence" value="ECO:0007669"/>
    <property type="project" value="UniProtKB-UniRule"/>
</dbReference>
<dbReference type="Pfam" id="PF01225">
    <property type="entry name" value="Mur_ligase"/>
    <property type="match status" value="1"/>
</dbReference>
<dbReference type="InterPro" id="IPR036615">
    <property type="entry name" value="Mur_ligase_C_dom_sf"/>
</dbReference>
<evidence type="ECO:0000256" key="9">
    <source>
        <dbReference type="ARBA" id="ARBA00023316"/>
    </source>
</evidence>
<keyword evidence="3 10" id="KW-0132">Cell division</keyword>
<keyword evidence="7 10" id="KW-0573">Peptidoglycan synthesis</keyword>
<name>A0A3P7RTZ6_9FIRM</name>
<dbReference type="InterPro" id="IPR013221">
    <property type="entry name" value="Mur_ligase_cen"/>
</dbReference>
<dbReference type="UniPathway" id="UPA00219"/>
<dbReference type="PANTHER" id="PTHR43024:SF1">
    <property type="entry name" value="UDP-N-ACETYLMURAMOYL-TRIPEPTIDE--D-ALANYL-D-ALANINE LIGASE"/>
    <property type="match status" value="1"/>
</dbReference>
<keyword evidence="2 10" id="KW-0436">Ligase</keyword>
<evidence type="ECO:0000256" key="11">
    <source>
        <dbReference type="RuleBase" id="RU004136"/>
    </source>
</evidence>
<evidence type="ECO:0000256" key="8">
    <source>
        <dbReference type="ARBA" id="ARBA00023306"/>
    </source>
</evidence>
<dbReference type="EC" id="6.3.2.10" evidence="10 11"/>
<evidence type="ECO:0000256" key="10">
    <source>
        <dbReference type="HAMAP-Rule" id="MF_02019"/>
    </source>
</evidence>
<dbReference type="InterPro" id="IPR005863">
    <property type="entry name" value="UDP-N-AcMur_synth"/>
</dbReference>
<evidence type="ECO:0000259" key="13">
    <source>
        <dbReference type="Pfam" id="PF02875"/>
    </source>
</evidence>
<dbReference type="HAMAP" id="MF_02019">
    <property type="entry name" value="MurF"/>
    <property type="match status" value="1"/>
</dbReference>
<comment type="function">
    <text evidence="10 11">Involved in cell wall formation. Catalyzes the final step in the synthesis of UDP-N-acetylmuramoyl-pentapeptide, the precursor of murein.</text>
</comment>
<dbReference type="Pfam" id="PF02875">
    <property type="entry name" value="Mur_ligase_C"/>
    <property type="match status" value="1"/>
</dbReference>
<gene>
    <name evidence="10 15" type="primary">murF</name>
    <name evidence="15" type="ORF">PATL70BA_0487</name>
</gene>
<keyword evidence="8 10" id="KW-0131">Cell cycle</keyword>
<dbReference type="GO" id="GO:0009252">
    <property type="term" value="P:peptidoglycan biosynthetic process"/>
    <property type="evidence" value="ECO:0007669"/>
    <property type="project" value="UniProtKB-UniRule"/>
</dbReference>
<keyword evidence="16" id="KW-1185">Reference proteome</keyword>
<dbReference type="NCBIfam" id="TIGR01143">
    <property type="entry name" value="murF"/>
    <property type="match status" value="1"/>
</dbReference>
<evidence type="ECO:0000259" key="14">
    <source>
        <dbReference type="Pfam" id="PF08245"/>
    </source>
</evidence>
<evidence type="ECO:0000256" key="6">
    <source>
        <dbReference type="ARBA" id="ARBA00022960"/>
    </source>
</evidence>
<evidence type="ECO:0000313" key="16">
    <source>
        <dbReference type="Proteomes" id="UP000279029"/>
    </source>
</evidence>